<dbReference type="OrthoDB" id="9806522at2"/>
<evidence type="ECO:0000256" key="1">
    <source>
        <dbReference type="ARBA" id="ARBA00004141"/>
    </source>
</evidence>
<dbReference type="InterPro" id="IPR027469">
    <property type="entry name" value="Cation_efflux_TMD_sf"/>
</dbReference>
<accession>A0A2N5HA46</accession>
<evidence type="ECO:0000256" key="5">
    <source>
        <dbReference type="ARBA" id="ARBA00023136"/>
    </source>
</evidence>
<reference evidence="8 9" key="1">
    <citation type="submission" date="2017-11" db="EMBL/GenBank/DDBJ databases">
        <title>Comparitive Functional Genomics of Dry Heat Resistant strains isolated from the Viking Spacecraft.</title>
        <authorList>
            <person name="Seuylemezian A."/>
            <person name="Cooper K."/>
            <person name="Vaishampayan P."/>
        </authorList>
    </citation>
    <scope>NUCLEOTIDE SEQUENCE [LARGE SCALE GENOMIC DNA]</scope>
    <source>
        <strain evidence="8 9">V32-6</strain>
    </source>
</reference>
<evidence type="ECO:0000313" key="9">
    <source>
        <dbReference type="Proteomes" id="UP000234950"/>
    </source>
</evidence>
<comment type="subcellular location">
    <subcellularLocation>
        <location evidence="1">Membrane</location>
        <topology evidence="1">Multi-pass membrane protein</topology>
    </subcellularLocation>
</comment>
<feature type="transmembrane region" description="Helical" evidence="6">
    <location>
        <begin position="201"/>
        <end position="225"/>
    </location>
</feature>
<dbReference type="InterPro" id="IPR058533">
    <property type="entry name" value="Cation_efflux_TM"/>
</dbReference>
<dbReference type="GO" id="GO:0006829">
    <property type="term" value="P:zinc ion transport"/>
    <property type="evidence" value="ECO:0007669"/>
    <property type="project" value="InterPro"/>
</dbReference>
<evidence type="ECO:0000256" key="4">
    <source>
        <dbReference type="ARBA" id="ARBA00022989"/>
    </source>
</evidence>
<dbReference type="GO" id="GO:0016020">
    <property type="term" value="C:membrane"/>
    <property type="evidence" value="ECO:0007669"/>
    <property type="project" value="UniProtKB-SubCell"/>
</dbReference>
<dbReference type="Gene3D" id="1.20.1510.10">
    <property type="entry name" value="Cation efflux protein transmembrane domain"/>
    <property type="match status" value="1"/>
</dbReference>
<keyword evidence="5 6" id="KW-0472">Membrane</keyword>
<keyword evidence="9" id="KW-1185">Reference proteome</keyword>
<dbReference type="InterPro" id="IPR002524">
    <property type="entry name" value="Cation_efflux"/>
</dbReference>
<evidence type="ECO:0000256" key="6">
    <source>
        <dbReference type="SAM" id="Phobius"/>
    </source>
</evidence>
<dbReference type="Proteomes" id="UP000234950">
    <property type="component" value="Unassembled WGS sequence"/>
</dbReference>
<dbReference type="SUPFAM" id="SSF161111">
    <property type="entry name" value="Cation efflux protein transmembrane domain-like"/>
    <property type="match status" value="1"/>
</dbReference>
<keyword evidence="2" id="KW-0813">Transport</keyword>
<dbReference type="RefSeq" id="WP_101649683.1">
    <property type="nucleotide sequence ID" value="NZ_PGVE01000072.1"/>
</dbReference>
<dbReference type="NCBIfam" id="TIGR01297">
    <property type="entry name" value="CDF"/>
    <property type="match status" value="1"/>
</dbReference>
<protein>
    <submittedName>
        <fullName evidence="8">Cation transporter</fullName>
    </submittedName>
</protein>
<dbReference type="InterPro" id="IPR040177">
    <property type="entry name" value="SLC30A9"/>
</dbReference>
<gene>
    <name evidence="8" type="ORF">CVD27_19755</name>
</gene>
<keyword evidence="4 6" id="KW-1133">Transmembrane helix</keyword>
<evidence type="ECO:0000313" key="8">
    <source>
        <dbReference type="EMBL" id="PLS02393.1"/>
    </source>
</evidence>
<dbReference type="Pfam" id="PF01545">
    <property type="entry name" value="Cation_efflux"/>
    <property type="match status" value="1"/>
</dbReference>
<dbReference type="PANTHER" id="PTHR13414">
    <property type="entry name" value="HUEL-CATION TRANSPORTER"/>
    <property type="match status" value="1"/>
</dbReference>
<name>A0A2N5HA46_9BACI</name>
<organism evidence="8 9">
    <name type="scientific">Neobacillus cucumis</name>
    <dbReference type="NCBI Taxonomy" id="1740721"/>
    <lineage>
        <taxon>Bacteria</taxon>
        <taxon>Bacillati</taxon>
        <taxon>Bacillota</taxon>
        <taxon>Bacilli</taxon>
        <taxon>Bacillales</taxon>
        <taxon>Bacillaceae</taxon>
        <taxon>Neobacillus</taxon>
    </lineage>
</organism>
<proteinExistence type="predicted"/>
<dbReference type="EMBL" id="PGVE01000072">
    <property type="protein sequence ID" value="PLS02393.1"/>
    <property type="molecule type" value="Genomic_DNA"/>
</dbReference>
<feature type="transmembrane region" description="Helical" evidence="6">
    <location>
        <begin position="43"/>
        <end position="66"/>
    </location>
</feature>
<keyword evidence="3 6" id="KW-0812">Transmembrane</keyword>
<comment type="caution">
    <text evidence="8">The sequence shown here is derived from an EMBL/GenBank/DDBJ whole genome shotgun (WGS) entry which is preliminary data.</text>
</comment>
<evidence type="ECO:0000259" key="7">
    <source>
        <dbReference type="Pfam" id="PF01545"/>
    </source>
</evidence>
<feature type="transmembrane region" description="Helical" evidence="6">
    <location>
        <begin position="174"/>
        <end position="195"/>
    </location>
</feature>
<feature type="transmembrane region" description="Helical" evidence="6">
    <location>
        <begin position="78"/>
        <end position="99"/>
    </location>
</feature>
<dbReference type="AlphaFoldDB" id="A0A2N5HA46"/>
<feature type="transmembrane region" description="Helical" evidence="6">
    <location>
        <begin position="18"/>
        <end position="37"/>
    </location>
</feature>
<dbReference type="PANTHER" id="PTHR13414:SF9">
    <property type="entry name" value="PROTON-COUPLED ZINC ANTIPORTER SLC30A9, MITOCHONDRIAL"/>
    <property type="match status" value="1"/>
</dbReference>
<feature type="domain" description="Cation efflux protein transmembrane" evidence="7">
    <location>
        <begin position="19"/>
        <end position="232"/>
    </location>
</feature>
<sequence length="244" mass="26332">MEMKQVLEALKKGNKSSALAMTGNMFIAVTEFIAGVLSGSGAMFAAAMHSLGDAVNQGFIFMGSVLSQKKPSKRFPNGFESLNHIFSIIAALVVLTMAFETIHEGCHLIKHPSEPRSGLIMNVLILILNLVIDGFVLIKAMKEINQDARVTGKGFSLVIESFKNVSKATPPTRFVFYEDLVSVTSALLALIAVVITSSTNIHIVDGVFTVSIGLLMLGVSLRVAYDNIVELIGSSPLMNDQYHE</sequence>
<feature type="transmembrane region" description="Helical" evidence="6">
    <location>
        <begin position="119"/>
        <end position="138"/>
    </location>
</feature>
<evidence type="ECO:0000256" key="2">
    <source>
        <dbReference type="ARBA" id="ARBA00022448"/>
    </source>
</evidence>
<evidence type="ECO:0000256" key="3">
    <source>
        <dbReference type="ARBA" id="ARBA00022692"/>
    </source>
</evidence>
<dbReference type="GO" id="GO:0008324">
    <property type="term" value="F:monoatomic cation transmembrane transporter activity"/>
    <property type="evidence" value="ECO:0007669"/>
    <property type="project" value="InterPro"/>
</dbReference>